<keyword evidence="3" id="KW-1185">Reference proteome</keyword>
<dbReference type="EMBL" id="JAQFWP010000055">
    <property type="protein sequence ID" value="MDA2807444.1"/>
    <property type="molecule type" value="Genomic_DNA"/>
</dbReference>
<feature type="domain" description="HTH arsR-type" evidence="1">
    <location>
        <begin position="9"/>
        <end position="104"/>
    </location>
</feature>
<name>A0ABT4TRW9_9ACTN</name>
<evidence type="ECO:0000259" key="1">
    <source>
        <dbReference type="PROSITE" id="PS50987"/>
    </source>
</evidence>
<dbReference type="PANTHER" id="PTHR39168:SF1">
    <property type="entry name" value="TRANSCRIPTIONAL REGULATORY PROTEIN"/>
    <property type="match status" value="1"/>
</dbReference>
<dbReference type="SMART" id="SM00418">
    <property type="entry name" value="HTH_ARSR"/>
    <property type="match status" value="1"/>
</dbReference>
<dbReference type="Pfam" id="PF12840">
    <property type="entry name" value="HTH_20"/>
    <property type="match status" value="1"/>
</dbReference>
<reference evidence="2" key="1">
    <citation type="submission" date="2023-01" db="EMBL/GenBank/DDBJ databases">
        <title>Draft genome sequence of Nocardiopsis sp. LSu2-4 isolated from halophytes.</title>
        <authorList>
            <person name="Duangmal K."/>
            <person name="Chantavorakit T."/>
        </authorList>
    </citation>
    <scope>NUCLEOTIDE SEQUENCE</scope>
    <source>
        <strain evidence="2">LSu2-4</strain>
    </source>
</reference>
<dbReference type="InterPro" id="IPR036388">
    <property type="entry name" value="WH-like_DNA-bd_sf"/>
</dbReference>
<dbReference type="Proteomes" id="UP001165685">
    <property type="component" value="Unassembled WGS sequence"/>
</dbReference>
<organism evidence="2 3">
    <name type="scientific">Nocardiopsis suaedae</name>
    <dbReference type="NCBI Taxonomy" id="3018444"/>
    <lineage>
        <taxon>Bacteria</taxon>
        <taxon>Bacillati</taxon>
        <taxon>Actinomycetota</taxon>
        <taxon>Actinomycetes</taxon>
        <taxon>Streptosporangiales</taxon>
        <taxon>Nocardiopsidaceae</taxon>
        <taxon>Nocardiopsis</taxon>
    </lineage>
</organism>
<dbReference type="PANTHER" id="PTHR39168">
    <property type="entry name" value="TRANSCRIPTIONAL REGULATOR-RELATED"/>
    <property type="match status" value="1"/>
</dbReference>
<dbReference type="Gene3D" id="1.10.10.10">
    <property type="entry name" value="Winged helix-like DNA-binding domain superfamily/Winged helix DNA-binding domain"/>
    <property type="match status" value="1"/>
</dbReference>
<dbReference type="RefSeq" id="WP_270680073.1">
    <property type="nucleotide sequence ID" value="NZ_JAQFWP010000055.1"/>
</dbReference>
<accession>A0ABT4TRW9</accession>
<comment type="caution">
    <text evidence="2">The sequence shown here is derived from an EMBL/GenBank/DDBJ whole genome shotgun (WGS) entry which is preliminary data.</text>
</comment>
<evidence type="ECO:0000313" key="2">
    <source>
        <dbReference type="EMBL" id="MDA2807444.1"/>
    </source>
</evidence>
<gene>
    <name evidence="2" type="ORF">O4U47_23250</name>
</gene>
<dbReference type="SUPFAM" id="SSF46785">
    <property type="entry name" value="Winged helix' DNA-binding domain"/>
    <property type="match status" value="1"/>
</dbReference>
<dbReference type="InterPro" id="IPR052543">
    <property type="entry name" value="HTH_Metal-responsive_Reg"/>
</dbReference>
<dbReference type="CDD" id="cd00090">
    <property type="entry name" value="HTH_ARSR"/>
    <property type="match status" value="1"/>
</dbReference>
<protein>
    <submittedName>
        <fullName evidence="2">Winged helix-turn-helix domain-containing protein</fullName>
    </submittedName>
</protein>
<dbReference type="InterPro" id="IPR036390">
    <property type="entry name" value="WH_DNA-bd_sf"/>
</dbReference>
<sequence>MLTTTHPTTSQGTEPDLAALASLLADRTRASFCTALLDGRAWTAGELARHAGVAPSTASEHLTSLVGAGLLVEVRQGRHRYLRLASRETAELIEAMSAAAPKAAPPRGLKAVHRSNALARGRTCYDHLAGALGVAVTEAVTGQGWIDWEDGPSLTASGRTGLAALGAEIPARTRRPLVRSCLDWTERRPHVAGAVGAALCSRALEAGWLVRLGGTGGGRAVGVTAEGRAVLAGTLGVPDEDLESAGA</sequence>
<proteinExistence type="predicted"/>
<dbReference type="InterPro" id="IPR011991">
    <property type="entry name" value="ArsR-like_HTH"/>
</dbReference>
<dbReference type="PROSITE" id="PS50987">
    <property type="entry name" value="HTH_ARSR_2"/>
    <property type="match status" value="1"/>
</dbReference>
<evidence type="ECO:0000313" key="3">
    <source>
        <dbReference type="Proteomes" id="UP001165685"/>
    </source>
</evidence>
<dbReference type="InterPro" id="IPR001845">
    <property type="entry name" value="HTH_ArsR_DNA-bd_dom"/>
</dbReference>